<reference evidence="1" key="1">
    <citation type="submission" date="2020-08" db="EMBL/GenBank/DDBJ databases">
        <title>Multicomponent nature underlies the extraordinary mechanical properties of spider dragline silk.</title>
        <authorList>
            <person name="Kono N."/>
            <person name="Nakamura H."/>
            <person name="Mori M."/>
            <person name="Yoshida Y."/>
            <person name="Ohtoshi R."/>
            <person name="Malay A.D."/>
            <person name="Moran D.A.P."/>
            <person name="Tomita M."/>
            <person name="Numata K."/>
            <person name="Arakawa K."/>
        </authorList>
    </citation>
    <scope>NUCLEOTIDE SEQUENCE</scope>
</reference>
<sequence length="102" mass="11659">MEFYFGGQLDLRQRRVFIVGFKMQFMLGIRQEYMSITFPTQRELSAKVFSLREAITATTNARPSPGGHSRTLHQADRRKSIGKVFNCGCPCKILRQNKPCTG</sequence>
<proteinExistence type="predicted"/>
<protein>
    <submittedName>
        <fullName evidence="1">Uncharacterized protein</fullName>
    </submittedName>
</protein>
<dbReference type="Proteomes" id="UP000886998">
    <property type="component" value="Unassembled WGS sequence"/>
</dbReference>
<evidence type="ECO:0000313" key="1">
    <source>
        <dbReference type="EMBL" id="GFY74742.1"/>
    </source>
</evidence>
<name>A0A8X6YMQ6_9ARAC</name>
<dbReference type="AlphaFoldDB" id="A0A8X6YMQ6"/>
<comment type="caution">
    <text evidence="1">The sequence shown here is derived from an EMBL/GenBank/DDBJ whole genome shotgun (WGS) entry which is preliminary data.</text>
</comment>
<dbReference type="EMBL" id="BMAV01020927">
    <property type="protein sequence ID" value="GFY74742.1"/>
    <property type="molecule type" value="Genomic_DNA"/>
</dbReference>
<keyword evidence="2" id="KW-1185">Reference proteome</keyword>
<evidence type="ECO:0000313" key="2">
    <source>
        <dbReference type="Proteomes" id="UP000886998"/>
    </source>
</evidence>
<accession>A0A8X6YMQ6</accession>
<gene>
    <name evidence="1" type="ORF">TNIN_163041</name>
</gene>
<organism evidence="1 2">
    <name type="scientific">Trichonephila inaurata madagascariensis</name>
    <dbReference type="NCBI Taxonomy" id="2747483"/>
    <lineage>
        <taxon>Eukaryota</taxon>
        <taxon>Metazoa</taxon>
        <taxon>Ecdysozoa</taxon>
        <taxon>Arthropoda</taxon>
        <taxon>Chelicerata</taxon>
        <taxon>Arachnida</taxon>
        <taxon>Araneae</taxon>
        <taxon>Araneomorphae</taxon>
        <taxon>Entelegynae</taxon>
        <taxon>Araneoidea</taxon>
        <taxon>Nephilidae</taxon>
        <taxon>Trichonephila</taxon>
        <taxon>Trichonephila inaurata</taxon>
    </lineage>
</organism>